<dbReference type="AlphaFoldDB" id="A0A9C6XAV3"/>
<evidence type="ECO:0000313" key="3">
    <source>
        <dbReference type="RefSeq" id="XP_052132351.1"/>
    </source>
</evidence>
<dbReference type="Pfam" id="PF12937">
    <property type="entry name" value="F-box-like"/>
    <property type="match status" value="1"/>
</dbReference>
<evidence type="ECO:0000313" key="2">
    <source>
        <dbReference type="Proteomes" id="UP000504606"/>
    </source>
</evidence>
<dbReference type="SMART" id="SM00256">
    <property type="entry name" value="FBOX"/>
    <property type="match status" value="1"/>
</dbReference>
<feature type="domain" description="F-box" evidence="1">
    <location>
        <begin position="1"/>
        <end position="44"/>
    </location>
</feature>
<dbReference type="PROSITE" id="PS50181">
    <property type="entry name" value="FBOX"/>
    <property type="match status" value="1"/>
</dbReference>
<name>A0A9C6XAV3_FRAOC</name>
<dbReference type="KEGG" id="foc:127751993"/>
<sequence length="513" mass="56069">MDPLPDDVLVMAMSLLDVADLLACRLVCKRLAGLAQHPDVWRHRCIDVGRLYDTTSCQRLRLAPCALEISTSVPMEPAACRHGDLRTTSCASRGLAIIVRDCGPEHVATAVQIVKQQVALGRLRGLSLVLADRNVLTYGHSVEPSFVLPEDAADLLFGTLASTPGLELVSLGGNLGPSARIPPRTSHLGTITPSLKTFRCDLVPRPEPFCDYMLAGHAATLEVVHIGYRHVALSSEPLASTSTARLLAGMPNLHKLSCPLMPGLEALAASASLMELEFTVRRVTEANGHGALELLRRALQIRSLHLYFPRPRRITDDDEVDDSEFGVELIGELASSGRSQVETLSIYVDDSYSQTLLVPQLAARLPSLPALRRLVLRLEDPEPLVDAISPLTAPSLRRIDILDDVSPSSMCSHDFLHSSELGALLSRNPLLHVVLEYTTEGCSIFQDDEDEEYLIEEKCDACLLNCHKDLEVPDGMDGLFVGVFAHPSGKCPSPEDHDSDWIWIDINDVQPVY</sequence>
<dbReference type="Proteomes" id="UP000504606">
    <property type="component" value="Unplaced"/>
</dbReference>
<accession>A0A9C6XAV3</accession>
<dbReference type="InterPro" id="IPR036047">
    <property type="entry name" value="F-box-like_dom_sf"/>
</dbReference>
<proteinExistence type="predicted"/>
<organism evidence="2 3">
    <name type="scientific">Frankliniella occidentalis</name>
    <name type="common">Western flower thrips</name>
    <name type="synonym">Euthrips occidentalis</name>
    <dbReference type="NCBI Taxonomy" id="133901"/>
    <lineage>
        <taxon>Eukaryota</taxon>
        <taxon>Metazoa</taxon>
        <taxon>Ecdysozoa</taxon>
        <taxon>Arthropoda</taxon>
        <taxon>Hexapoda</taxon>
        <taxon>Insecta</taxon>
        <taxon>Pterygota</taxon>
        <taxon>Neoptera</taxon>
        <taxon>Paraneoptera</taxon>
        <taxon>Thysanoptera</taxon>
        <taxon>Terebrantia</taxon>
        <taxon>Thripoidea</taxon>
        <taxon>Thripidae</taxon>
        <taxon>Frankliniella</taxon>
    </lineage>
</organism>
<gene>
    <name evidence="3" type="primary">LOC127751993</name>
</gene>
<dbReference type="GeneID" id="127751993"/>
<dbReference type="Gene3D" id="1.20.1280.50">
    <property type="match status" value="1"/>
</dbReference>
<dbReference type="SUPFAM" id="SSF81383">
    <property type="entry name" value="F-box domain"/>
    <property type="match status" value="1"/>
</dbReference>
<evidence type="ECO:0000259" key="1">
    <source>
        <dbReference type="PROSITE" id="PS50181"/>
    </source>
</evidence>
<keyword evidence="2" id="KW-1185">Reference proteome</keyword>
<protein>
    <submittedName>
        <fullName evidence="3">Uncharacterized protein LOC127751993</fullName>
    </submittedName>
</protein>
<reference evidence="3" key="1">
    <citation type="submission" date="2025-08" db="UniProtKB">
        <authorList>
            <consortium name="RefSeq"/>
        </authorList>
    </citation>
    <scope>IDENTIFICATION</scope>
    <source>
        <tissue evidence="3">Whole organism</tissue>
    </source>
</reference>
<dbReference type="RefSeq" id="XP_052132351.1">
    <property type="nucleotide sequence ID" value="XM_052276391.1"/>
</dbReference>
<dbReference type="InterPro" id="IPR001810">
    <property type="entry name" value="F-box_dom"/>
</dbReference>